<comment type="similarity">
    <text evidence="3">Belongs to the bacterial microcompartments protein family.</text>
</comment>
<sequence length="185" mass="18997">MGLVFRAIGAIELISVAKGFSVADGMVKSADVKLLAARTLCPGKFIVIVAGQVGAVSSSLEMGLSIGGEAVSDFTSIPNVHPAVFPALMCSTELDTMKDLGVVETMSATSAIEAADAAAKASKVSLIEIRIGQGMGAKAFLSFSGEISDVRSALKSARSVVEDRGLLVDAVVISAPDRQLKDAIR</sequence>
<dbReference type="EMBL" id="JAKGUD010000001">
    <property type="protein sequence ID" value="MCF4141281.1"/>
    <property type="molecule type" value="Genomic_DNA"/>
</dbReference>
<dbReference type="PROSITE" id="PS51930">
    <property type="entry name" value="BMC_2"/>
    <property type="match status" value="2"/>
</dbReference>
<evidence type="ECO:0000256" key="1">
    <source>
        <dbReference type="ARBA" id="ARBA00024322"/>
    </source>
</evidence>
<gene>
    <name evidence="5" type="ORF">L2W38_00410</name>
</gene>
<dbReference type="InterPro" id="IPR000249">
    <property type="entry name" value="BMC_dom"/>
</dbReference>
<keyword evidence="2" id="KW-1283">Bacterial microcompartment</keyword>
<dbReference type="InterPro" id="IPR011238">
    <property type="entry name" value="Micro_shell_prot_PduT"/>
</dbReference>
<dbReference type="Gene3D" id="3.30.70.1710">
    <property type="match status" value="2"/>
</dbReference>
<evidence type="ECO:0000256" key="2">
    <source>
        <dbReference type="ARBA" id="ARBA00024446"/>
    </source>
</evidence>
<dbReference type="InterPro" id="IPR050575">
    <property type="entry name" value="BMC_shell"/>
</dbReference>
<organism evidence="5 6">
    <name type="scientific">Dethiosulfovibrio marinus</name>
    <dbReference type="NCBI Taxonomy" id="133532"/>
    <lineage>
        <taxon>Bacteria</taxon>
        <taxon>Thermotogati</taxon>
        <taxon>Synergistota</taxon>
        <taxon>Synergistia</taxon>
        <taxon>Synergistales</taxon>
        <taxon>Dethiosulfovibrionaceae</taxon>
        <taxon>Dethiosulfovibrio</taxon>
    </lineage>
</organism>
<dbReference type="RefSeq" id="WP_236097610.1">
    <property type="nucleotide sequence ID" value="NZ_JAKGUD010000001.1"/>
</dbReference>
<dbReference type="CDD" id="cd07053">
    <property type="entry name" value="BMC_PduT_repeat1"/>
    <property type="match status" value="1"/>
</dbReference>
<accession>A0ABS9EL91</accession>
<feature type="domain" description="BMC" evidence="4">
    <location>
        <begin position="7"/>
        <end position="89"/>
    </location>
</feature>
<reference evidence="5 6" key="1">
    <citation type="submission" date="2022-01" db="EMBL/GenBank/DDBJ databases">
        <title>Dethiosulfovibrio faecalis sp. nov., a novel proteolytic, non-sulfur-reducing bacterium isolated from a marine aquaculture solid waste bioreactor.</title>
        <authorList>
            <person name="Grabowski S."/>
            <person name="Apolinario E."/>
            <person name="Schneider N."/>
            <person name="Marshall C.W."/>
            <person name="Sowers K.R."/>
        </authorList>
    </citation>
    <scope>NUCLEOTIDE SEQUENCE [LARGE SCALE GENOMIC DNA]</scope>
    <source>
        <strain evidence="5 6">DSM 12537</strain>
    </source>
</reference>
<dbReference type="Proteomes" id="UP001200430">
    <property type="component" value="Unassembled WGS sequence"/>
</dbReference>
<name>A0ABS9EL91_9BACT</name>
<dbReference type="SUPFAM" id="SSF143414">
    <property type="entry name" value="CcmK-like"/>
    <property type="match status" value="2"/>
</dbReference>
<dbReference type="InterPro" id="IPR044872">
    <property type="entry name" value="CcmK/CsoS1_BMC"/>
</dbReference>
<dbReference type="InterPro" id="IPR037233">
    <property type="entry name" value="CcmK-like_sf"/>
</dbReference>
<dbReference type="Pfam" id="PF00936">
    <property type="entry name" value="BMC"/>
    <property type="match status" value="2"/>
</dbReference>
<evidence type="ECO:0000313" key="6">
    <source>
        <dbReference type="Proteomes" id="UP001200430"/>
    </source>
</evidence>
<dbReference type="SMART" id="SM00877">
    <property type="entry name" value="BMC"/>
    <property type="match status" value="2"/>
</dbReference>
<feature type="domain" description="BMC" evidence="4">
    <location>
        <begin position="99"/>
        <end position="185"/>
    </location>
</feature>
<protein>
    <submittedName>
        <fullName evidence="5">BMC domain-containing protein</fullName>
    </submittedName>
</protein>
<keyword evidence="6" id="KW-1185">Reference proteome</keyword>
<evidence type="ECO:0000259" key="4">
    <source>
        <dbReference type="PROSITE" id="PS51930"/>
    </source>
</evidence>
<evidence type="ECO:0000256" key="3">
    <source>
        <dbReference type="PROSITE-ProRule" id="PRU01278"/>
    </source>
</evidence>
<dbReference type="PANTHER" id="PTHR33941">
    <property type="entry name" value="PROPANEDIOL UTILIZATION PROTEIN PDUA"/>
    <property type="match status" value="1"/>
</dbReference>
<proteinExistence type="inferred from homology"/>
<evidence type="ECO:0000313" key="5">
    <source>
        <dbReference type="EMBL" id="MCF4141281.1"/>
    </source>
</evidence>
<dbReference type="PANTHER" id="PTHR33941:SF11">
    <property type="entry name" value="BACTERIAL MICROCOMPARTMENT SHELL PROTEIN PDUJ"/>
    <property type="match status" value="1"/>
</dbReference>
<comment type="subcellular location">
    <subcellularLocation>
        <location evidence="1">Bacterial microcompartment</location>
    </subcellularLocation>
</comment>
<comment type="caution">
    <text evidence="5">The sequence shown here is derived from an EMBL/GenBank/DDBJ whole genome shotgun (WGS) entry which is preliminary data.</text>
</comment>
<dbReference type="PIRSF" id="PIRSF034834">
    <property type="entry name" value="PduT"/>
    <property type="match status" value="1"/>
</dbReference>